<dbReference type="RefSeq" id="WP_207125061.1">
    <property type="nucleotide sequence ID" value="NZ_BOPO01000041.1"/>
</dbReference>
<accession>A0A8J4A9F6</accession>
<keyword evidence="2" id="KW-1133">Transmembrane helix</keyword>
<evidence type="ECO:0008006" key="5">
    <source>
        <dbReference type="Google" id="ProtNLM"/>
    </source>
</evidence>
<comment type="caution">
    <text evidence="3">The sequence shown here is derived from an EMBL/GenBank/DDBJ whole genome shotgun (WGS) entry which is preliminary data.</text>
</comment>
<evidence type="ECO:0000313" key="4">
    <source>
        <dbReference type="Proteomes" id="UP000614996"/>
    </source>
</evidence>
<gene>
    <name evidence="3" type="ORF">NUM_25680</name>
</gene>
<evidence type="ECO:0000256" key="1">
    <source>
        <dbReference type="SAM" id="MobiDB-lite"/>
    </source>
</evidence>
<dbReference type="Proteomes" id="UP000614996">
    <property type="component" value="Unassembled WGS sequence"/>
</dbReference>
<keyword evidence="2" id="KW-0472">Membrane</keyword>
<keyword evidence="2" id="KW-0812">Transmembrane</keyword>
<dbReference type="EMBL" id="BOPO01000041">
    <property type="protein sequence ID" value="GIL27314.1"/>
    <property type="molecule type" value="Genomic_DNA"/>
</dbReference>
<organism evidence="3 4">
    <name type="scientific">Actinocatenispora comari</name>
    <dbReference type="NCBI Taxonomy" id="2807577"/>
    <lineage>
        <taxon>Bacteria</taxon>
        <taxon>Bacillati</taxon>
        <taxon>Actinomycetota</taxon>
        <taxon>Actinomycetes</taxon>
        <taxon>Micromonosporales</taxon>
        <taxon>Micromonosporaceae</taxon>
        <taxon>Actinocatenispora</taxon>
    </lineage>
</organism>
<feature type="compositionally biased region" description="Low complexity" evidence="1">
    <location>
        <begin position="1"/>
        <end position="13"/>
    </location>
</feature>
<evidence type="ECO:0000256" key="2">
    <source>
        <dbReference type="SAM" id="Phobius"/>
    </source>
</evidence>
<reference evidence="4" key="1">
    <citation type="journal article" date="2021" name="Int. J. Syst. Evol. Microbiol.">
        <title>Actinocatenispora comari sp. nov., an endophytic actinomycete isolated from aerial parts of Comarum salesowianum.</title>
        <authorList>
            <person name="Oyunbileg N."/>
            <person name="Iizaka Y."/>
            <person name="Hamada M."/>
            <person name="Davaapurev B.O."/>
            <person name="Fukumoto A."/>
            <person name="Tsetseg B."/>
            <person name="Kato F."/>
            <person name="Tamura T."/>
            <person name="Batkhuu J."/>
            <person name="Anzai Y."/>
        </authorList>
    </citation>
    <scope>NUCLEOTIDE SEQUENCE [LARGE SCALE GENOMIC DNA]</scope>
    <source>
        <strain evidence="4">NUM-2625</strain>
    </source>
</reference>
<keyword evidence="4" id="KW-1185">Reference proteome</keyword>
<feature type="region of interest" description="Disordered" evidence="1">
    <location>
        <begin position="1"/>
        <end position="23"/>
    </location>
</feature>
<dbReference type="AlphaFoldDB" id="A0A8J4A9F6"/>
<name>A0A8J4A9F6_9ACTN</name>
<feature type="transmembrane region" description="Helical" evidence="2">
    <location>
        <begin position="30"/>
        <end position="54"/>
    </location>
</feature>
<evidence type="ECO:0000313" key="3">
    <source>
        <dbReference type="EMBL" id="GIL27314.1"/>
    </source>
</evidence>
<proteinExistence type="predicted"/>
<protein>
    <recommendedName>
        <fullName evidence="5">FtsX extracellular domain-containing protein</fullName>
    </recommendedName>
</protein>
<sequence>MSAPQQPVAGAPVPGCPPPTPTRRGTNTRLVVLLAVGGGVLAAGVVLAVVLAGLHLVDAKHATASAGAGDPGPMLAVWQTADATPAEHRRIQQTAQRSRQVQSVEFVTADAATRPGTAVPERLRPPAGTDFFELRLRSRAAIDELRGVFATLPGVRAVRSTP</sequence>